<evidence type="ECO:0000256" key="1">
    <source>
        <dbReference type="SAM" id="MobiDB-lite"/>
    </source>
</evidence>
<comment type="caution">
    <text evidence="2">The sequence shown here is derived from an EMBL/GenBank/DDBJ whole genome shotgun (WGS) entry which is preliminary data.</text>
</comment>
<dbReference type="Proteomes" id="UP000230233">
    <property type="component" value="Chromosome II"/>
</dbReference>
<protein>
    <submittedName>
        <fullName evidence="2">Uncharacterized protein</fullName>
    </submittedName>
</protein>
<name>A0A2G5V9L3_9PELO</name>
<feature type="region of interest" description="Disordered" evidence="1">
    <location>
        <begin position="114"/>
        <end position="133"/>
    </location>
</feature>
<dbReference type="EMBL" id="PDUG01000002">
    <property type="protein sequence ID" value="PIC48430.1"/>
    <property type="molecule type" value="Genomic_DNA"/>
</dbReference>
<keyword evidence="3" id="KW-1185">Reference proteome</keyword>
<sequence length="133" mass="15934">MARDDASGHLSRIPEAVYPNYLRYRRAVDYCSNRPIYEDQKIDLSKPRLFDTSSVEYPQKVKPASDRTGFCLFMAYRQKYTSKYHLLNEWRNAEDGSELRKEWKRKADELRMEQKEQIERGMITTKKRMGRAE</sequence>
<proteinExistence type="predicted"/>
<reference evidence="3" key="1">
    <citation type="submission" date="2017-10" db="EMBL/GenBank/DDBJ databases">
        <title>Rapid genome shrinkage in a self-fertile nematode reveals novel sperm competition proteins.</title>
        <authorList>
            <person name="Yin D."/>
            <person name="Schwarz E.M."/>
            <person name="Thomas C.G."/>
            <person name="Felde R.L."/>
            <person name="Korf I.F."/>
            <person name="Cutter A.D."/>
            <person name="Schartner C.M."/>
            <person name="Ralston E.J."/>
            <person name="Meyer B.J."/>
            <person name="Haag E.S."/>
        </authorList>
    </citation>
    <scope>NUCLEOTIDE SEQUENCE [LARGE SCALE GENOMIC DNA]</scope>
    <source>
        <strain evidence="3">JU1422</strain>
    </source>
</reference>
<evidence type="ECO:0000313" key="2">
    <source>
        <dbReference type="EMBL" id="PIC48430.1"/>
    </source>
</evidence>
<organism evidence="2 3">
    <name type="scientific">Caenorhabditis nigoni</name>
    <dbReference type="NCBI Taxonomy" id="1611254"/>
    <lineage>
        <taxon>Eukaryota</taxon>
        <taxon>Metazoa</taxon>
        <taxon>Ecdysozoa</taxon>
        <taxon>Nematoda</taxon>
        <taxon>Chromadorea</taxon>
        <taxon>Rhabditida</taxon>
        <taxon>Rhabditina</taxon>
        <taxon>Rhabditomorpha</taxon>
        <taxon>Rhabditoidea</taxon>
        <taxon>Rhabditidae</taxon>
        <taxon>Peloderinae</taxon>
        <taxon>Caenorhabditis</taxon>
    </lineage>
</organism>
<dbReference type="AlphaFoldDB" id="A0A2G5V9L3"/>
<evidence type="ECO:0000313" key="3">
    <source>
        <dbReference type="Proteomes" id="UP000230233"/>
    </source>
</evidence>
<accession>A0A2G5V9L3</accession>
<gene>
    <name evidence="2" type="primary">Cnig_chr_II.g7401</name>
    <name evidence="2" type="ORF">B9Z55_007401</name>
</gene>